<dbReference type="OrthoDB" id="29465at2759"/>
<dbReference type="Proteomes" id="UP000014680">
    <property type="component" value="Unassembled WGS sequence"/>
</dbReference>
<dbReference type="KEGG" id="eiv:EIN_207090"/>
<dbReference type="GO" id="GO:0016779">
    <property type="term" value="F:nucleotidyltransferase activity"/>
    <property type="evidence" value="ECO:0007669"/>
    <property type="project" value="UniProtKB-KW"/>
</dbReference>
<name>A0A0A1U9I1_ENTIV</name>
<keyword evidence="2" id="KW-0808">Transferase</keyword>
<evidence type="ECO:0000313" key="2">
    <source>
        <dbReference type="EMBL" id="ELP91672.1"/>
    </source>
</evidence>
<dbReference type="EMBL" id="KB206455">
    <property type="protein sequence ID" value="ELP91672.1"/>
    <property type="molecule type" value="Genomic_DNA"/>
</dbReference>
<feature type="domain" description="Cytidyltransferase-like" evidence="1">
    <location>
        <begin position="85"/>
        <end position="224"/>
    </location>
</feature>
<keyword evidence="3" id="KW-1185">Reference proteome</keyword>
<gene>
    <name evidence="2" type="ORF">EIN_207090</name>
</gene>
<organism evidence="2 3">
    <name type="scientific">Entamoeba invadens IP1</name>
    <dbReference type="NCBI Taxonomy" id="370355"/>
    <lineage>
        <taxon>Eukaryota</taxon>
        <taxon>Amoebozoa</taxon>
        <taxon>Evosea</taxon>
        <taxon>Archamoebae</taxon>
        <taxon>Mastigamoebida</taxon>
        <taxon>Entamoebidae</taxon>
        <taxon>Entamoeba</taxon>
    </lineage>
</organism>
<dbReference type="InterPro" id="IPR004821">
    <property type="entry name" value="Cyt_trans-like"/>
</dbReference>
<dbReference type="Gene3D" id="3.40.50.620">
    <property type="entry name" value="HUPs"/>
    <property type="match status" value="1"/>
</dbReference>
<dbReference type="Pfam" id="PF01467">
    <property type="entry name" value="CTP_transf_like"/>
    <property type="match status" value="1"/>
</dbReference>
<reference evidence="2 3" key="1">
    <citation type="submission" date="2012-10" db="EMBL/GenBank/DDBJ databases">
        <authorList>
            <person name="Zafar N."/>
            <person name="Inman J."/>
            <person name="Hall N."/>
            <person name="Lorenzi H."/>
            <person name="Caler E."/>
        </authorList>
    </citation>
    <scope>NUCLEOTIDE SEQUENCE [LARGE SCALE GENOMIC DNA]</scope>
    <source>
        <strain evidence="2 3">IP1</strain>
    </source>
</reference>
<sequence length="228" mass="25181">MEIDIDSLTKKLLQNDLQPHIPKDITEAIIIKLVTKENTIPHKKYTESLTFVYQFLLELNPKYSTTQVIAIPTKPIYPLYKKVGMGGTFDRLHCGHYSLLQSGLFSSSSIFEIGISGDALLVHKAGRDKIFTFEKRRNQLENFVLKIQSVVPNVAKVSLCEIDTPAGTVTTDTALEAVVVSPETLSSLTQVNVERVNSGMKSIEPIIIGLICCGDAKVSSSTIRNSEK</sequence>
<dbReference type="OMA" id="APHEQAV"/>
<dbReference type="AlphaFoldDB" id="A0A0A1U9I1"/>
<protein>
    <submittedName>
        <fullName evidence="2">Phosphopantetheine adenylyltransferase, putative</fullName>
    </submittedName>
</protein>
<dbReference type="VEuPathDB" id="AmoebaDB:EIN_207090"/>
<dbReference type="RefSeq" id="XP_004258443.1">
    <property type="nucleotide sequence ID" value="XM_004258395.1"/>
</dbReference>
<evidence type="ECO:0000313" key="3">
    <source>
        <dbReference type="Proteomes" id="UP000014680"/>
    </source>
</evidence>
<keyword evidence="2" id="KW-0548">Nucleotidyltransferase</keyword>
<dbReference type="SUPFAM" id="SSF52374">
    <property type="entry name" value="Nucleotidylyl transferase"/>
    <property type="match status" value="1"/>
</dbReference>
<proteinExistence type="predicted"/>
<dbReference type="InterPro" id="IPR014729">
    <property type="entry name" value="Rossmann-like_a/b/a_fold"/>
</dbReference>
<dbReference type="GeneID" id="14890638"/>
<evidence type="ECO:0000259" key="1">
    <source>
        <dbReference type="Pfam" id="PF01467"/>
    </source>
</evidence>
<accession>A0A0A1U9I1</accession>